<dbReference type="Gene3D" id="2.60.40.10">
    <property type="entry name" value="Immunoglobulins"/>
    <property type="match status" value="1"/>
</dbReference>
<dbReference type="STRING" id="9258.ENSOANP00000003372"/>
<dbReference type="GO" id="GO:0050860">
    <property type="term" value="P:negative regulation of T cell receptor signaling pathway"/>
    <property type="evidence" value="ECO:0007669"/>
    <property type="project" value="Ensembl"/>
</dbReference>
<keyword evidence="6" id="KW-0325">Glycoprotein</keyword>
<evidence type="ECO:0000256" key="4">
    <source>
        <dbReference type="ARBA" id="ARBA00023136"/>
    </source>
</evidence>
<dbReference type="InterPro" id="IPR013783">
    <property type="entry name" value="Ig-like_fold"/>
</dbReference>
<reference evidence="11" key="2">
    <citation type="submission" date="2025-08" db="UniProtKB">
        <authorList>
            <consortium name="Ensembl"/>
        </authorList>
    </citation>
    <scope>IDENTIFICATION</scope>
    <source>
        <strain evidence="11">Glennie</strain>
    </source>
</reference>
<feature type="chain" id="PRO_5028273300" evidence="9">
    <location>
        <begin position="20"/>
        <end position="180"/>
    </location>
</feature>
<reference evidence="11 12" key="1">
    <citation type="journal article" date="2008" name="Nature">
        <title>Genome analysis of the platypus reveals unique signatures of evolution.</title>
        <authorList>
            <person name="Warren W.C."/>
            <person name="Hillier L.W."/>
            <person name="Marshall Graves J.A."/>
            <person name="Birney E."/>
            <person name="Ponting C.P."/>
            <person name="Grutzner F."/>
            <person name="Belov K."/>
            <person name="Miller W."/>
            <person name="Clarke L."/>
            <person name="Chinwalla A.T."/>
            <person name="Yang S.P."/>
            <person name="Heger A."/>
            <person name="Locke D.P."/>
            <person name="Miethke P."/>
            <person name="Waters P.D."/>
            <person name="Veyrunes F."/>
            <person name="Fulton L."/>
            <person name="Fulton B."/>
            <person name="Graves T."/>
            <person name="Wallis J."/>
            <person name="Puente X.S."/>
            <person name="Lopez-Otin C."/>
            <person name="Ordonez G.R."/>
            <person name="Eichler E.E."/>
            <person name="Chen L."/>
            <person name="Cheng Z."/>
            <person name="Deakin J.E."/>
            <person name="Alsop A."/>
            <person name="Thompson K."/>
            <person name="Kirby P."/>
            <person name="Papenfuss A.T."/>
            <person name="Wakefield M.J."/>
            <person name="Olender T."/>
            <person name="Lancet D."/>
            <person name="Huttley G.A."/>
            <person name="Smit A.F."/>
            <person name="Pask A."/>
            <person name="Temple-Smith P."/>
            <person name="Batzer M.A."/>
            <person name="Walker J.A."/>
            <person name="Konkel M.K."/>
            <person name="Harris R.S."/>
            <person name="Whittington C.M."/>
            <person name="Wong E.S."/>
            <person name="Gemmell N.J."/>
            <person name="Buschiazzo E."/>
            <person name="Vargas Jentzsch I.M."/>
            <person name="Merkel A."/>
            <person name="Schmitz J."/>
            <person name="Zemann A."/>
            <person name="Churakov G."/>
            <person name="Kriegs J.O."/>
            <person name="Brosius J."/>
            <person name="Murchison E.P."/>
            <person name="Sachidanandam R."/>
            <person name="Smith C."/>
            <person name="Hannon G.J."/>
            <person name="Tsend-Ayush E."/>
            <person name="McMillan D."/>
            <person name="Attenborough R."/>
            <person name="Rens W."/>
            <person name="Ferguson-Smith M."/>
            <person name="Lefevre C.M."/>
            <person name="Sharp J.A."/>
            <person name="Nicholas K.R."/>
            <person name="Ray D.A."/>
            <person name="Kube M."/>
            <person name="Reinhardt R."/>
            <person name="Pringle T.H."/>
            <person name="Taylor J."/>
            <person name="Jones R.C."/>
            <person name="Nixon B."/>
            <person name="Dacheux J.L."/>
            <person name="Niwa H."/>
            <person name="Sekita Y."/>
            <person name="Huang X."/>
            <person name="Stark A."/>
            <person name="Kheradpour P."/>
            <person name="Kellis M."/>
            <person name="Flicek P."/>
            <person name="Chen Y."/>
            <person name="Webber C."/>
            <person name="Hardison R."/>
            <person name="Nelson J."/>
            <person name="Hallsworth-Pepin K."/>
            <person name="Delehaunty K."/>
            <person name="Markovic C."/>
            <person name="Minx P."/>
            <person name="Feng Y."/>
            <person name="Kremitzki C."/>
            <person name="Mitreva M."/>
            <person name="Glasscock J."/>
            <person name="Wylie T."/>
            <person name="Wohldmann P."/>
            <person name="Thiru P."/>
            <person name="Nhan M.N."/>
            <person name="Pohl C.S."/>
            <person name="Smith S.M."/>
            <person name="Hou S."/>
            <person name="Nefedov M."/>
            <person name="de Jong P.J."/>
            <person name="Renfree M.B."/>
            <person name="Mardis E.R."/>
            <person name="Wilson R.K."/>
        </authorList>
    </citation>
    <scope>NUCLEOTIDE SEQUENCE [LARGE SCALE GENOMIC DNA]</scope>
    <source>
        <strain evidence="11 12">Glennie</strain>
    </source>
</reference>
<evidence type="ECO:0000256" key="8">
    <source>
        <dbReference type="ARBA" id="ARBA00023319"/>
    </source>
</evidence>
<comment type="subcellular location">
    <subcellularLocation>
        <location evidence="1">Cell membrane</location>
    </subcellularLocation>
</comment>
<dbReference type="GO" id="GO:0046549">
    <property type="term" value="P:retinal cone cell development"/>
    <property type="evidence" value="ECO:0007669"/>
    <property type="project" value="Ensembl"/>
</dbReference>
<gene>
    <name evidence="11" type="primary">THY1</name>
</gene>
<keyword evidence="8" id="KW-0393">Immunoglobulin domain</keyword>
<evidence type="ECO:0000256" key="5">
    <source>
        <dbReference type="ARBA" id="ARBA00023157"/>
    </source>
</evidence>
<dbReference type="GO" id="GO:0016324">
    <property type="term" value="C:apical plasma membrane"/>
    <property type="evidence" value="ECO:0007669"/>
    <property type="project" value="Ensembl"/>
</dbReference>
<evidence type="ECO:0000256" key="7">
    <source>
        <dbReference type="ARBA" id="ARBA00023288"/>
    </source>
</evidence>
<dbReference type="GO" id="GO:0007229">
    <property type="term" value="P:integrin-mediated signaling pathway"/>
    <property type="evidence" value="ECO:0000318"/>
    <property type="project" value="GO_Central"/>
</dbReference>
<dbReference type="PANTHER" id="PTHR19226:SF2">
    <property type="entry name" value="THY-1 MEMBRANE GLYCOPROTEIN"/>
    <property type="match status" value="1"/>
</dbReference>
<dbReference type="InterPro" id="IPR036179">
    <property type="entry name" value="Ig-like_dom_sf"/>
</dbReference>
<evidence type="ECO:0000313" key="11">
    <source>
        <dbReference type="Ensembl" id="ENSOANP00000003372.2"/>
    </source>
</evidence>
<organism evidence="11 12">
    <name type="scientific">Ornithorhynchus anatinus</name>
    <name type="common">Duckbill platypus</name>
    <dbReference type="NCBI Taxonomy" id="9258"/>
    <lineage>
        <taxon>Eukaryota</taxon>
        <taxon>Metazoa</taxon>
        <taxon>Chordata</taxon>
        <taxon>Craniata</taxon>
        <taxon>Vertebrata</taxon>
        <taxon>Euteleostomi</taxon>
        <taxon>Mammalia</taxon>
        <taxon>Monotremata</taxon>
        <taxon>Ornithorhynchidae</taxon>
        <taxon>Ornithorhynchus</taxon>
    </lineage>
</organism>
<dbReference type="GO" id="GO:0007267">
    <property type="term" value="P:cell-cell signaling"/>
    <property type="evidence" value="ECO:0007669"/>
    <property type="project" value="Ensembl"/>
</dbReference>
<feature type="signal peptide" evidence="9">
    <location>
        <begin position="1"/>
        <end position="19"/>
    </location>
</feature>
<evidence type="ECO:0000256" key="1">
    <source>
        <dbReference type="ARBA" id="ARBA00004236"/>
    </source>
</evidence>
<dbReference type="GO" id="GO:0045121">
    <property type="term" value="C:membrane raft"/>
    <property type="evidence" value="ECO:0000318"/>
    <property type="project" value="GO_Central"/>
</dbReference>
<proteinExistence type="predicted"/>
<dbReference type="GO" id="GO:0051894">
    <property type="term" value="P:positive regulation of focal adhesion assembly"/>
    <property type="evidence" value="ECO:0000318"/>
    <property type="project" value="GO_Central"/>
</dbReference>
<dbReference type="AlphaFoldDB" id="F6TQP7"/>
<dbReference type="GO" id="GO:0098794">
    <property type="term" value="C:postsynapse"/>
    <property type="evidence" value="ECO:0007669"/>
    <property type="project" value="Ensembl"/>
</dbReference>
<dbReference type="GO" id="GO:0005783">
    <property type="term" value="C:endoplasmic reticulum"/>
    <property type="evidence" value="ECO:0007669"/>
    <property type="project" value="Ensembl"/>
</dbReference>
<dbReference type="GO" id="GO:0098978">
    <property type="term" value="C:glutamatergic synapse"/>
    <property type="evidence" value="ECO:0007669"/>
    <property type="project" value="Ensembl"/>
</dbReference>
<protein>
    <submittedName>
        <fullName evidence="11">Thy-1 cell surface antigen</fullName>
    </submittedName>
</protein>
<dbReference type="HOGENOM" id="CLU_136861_0_0_1"/>
<keyword evidence="7" id="KW-0449">Lipoprotein</keyword>
<dbReference type="GO" id="GO:0030425">
    <property type="term" value="C:dendrite"/>
    <property type="evidence" value="ECO:0000318"/>
    <property type="project" value="GO_Central"/>
</dbReference>
<dbReference type="GO" id="GO:0098793">
    <property type="term" value="C:presynapse"/>
    <property type="evidence" value="ECO:0007669"/>
    <property type="project" value="Ensembl"/>
</dbReference>
<dbReference type="OMA" id="MNPAIGI"/>
<keyword evidence="2" id="KW-1003">Cell membrane</keyword>
<dbReference type="PANTHER" id="PTHR19226">
    <property type="entry name" value="THY-1 MEMBRANE GLYCOPROTEIN"/>
    <property type="match status" value="1"/>
</dbReference>
<evidence type="ECO:0000256" key="6">
    <source>
        <dbReference type="ARBA" id="ARBA00023180"/>
    </source>
</evidence>
<keyword evidence="12" id="KW-1185">Reference proteome</keyword>
<dbReference type="GO" id="GO:0009897">
    <property type="term" value="C:external side of plasma membrane"/>
    <property type="evidence" value="ECO:0000318"/>
    <property type="project" value="GO_Central"/>
</dbReference>
<dbReference type="Ensembl" id="ENSOANT00000003373.3">
    <property type="protein sequence ID" value="ENSOANP00000003372.2"/>
    <property type="gene ID" value="ENSOANG00000002126.4"/>
</dbReference>
<feature type="domain" description="Ig-like" evidence="10">
    <location>
        <begin position="3"/>
        <end position="121"/>
    </location>
</feature>
<keyword evidence="5" id="KW-1015">Disulfide bond</keyword>
<dbReference type="GO" id="GO:0005096">
    <property type="term" value="F:GTPase activator activity"/>
    <property type="evidence" value="ECO:0000318"/>
    <property type="project" value="GO_Central"/>
</dbReference>
<dbReference type="InParanoid" id="F6TQP7"/>
<evidence type="ECO:0000256" key="9">
    <source>
        <dbReference type="SAM" id="SignalP"/>
    </source>
</evidence>
<dbReference type="GO" id="GO:0070571">
    <property type="term" value="P:negative regulation of neuron projection regeneration"/>
    <property type="evidence" value="ECO:0007669"/>
    <property type="project" value="Ensembl"/>
</dbReference>
<dbReference type="FunCoup" id="F6TQP7">
    <property type="interactions" value="259"/>
</dbReference>
<dbReference type="InterPro" id="IPR007110">
    <property type="entry name" value="Ig-like_dom"/>
</dbReference>
<accession>F6TQP7</accession>
<dbReference type="GO" id="GO:0034113">
    <property type="term" value="P:heterotypic cell-cell adhesion"/>
    <property type="evidence" value="ECO:0007669"/>
    <property type="project" value="Ensembl"/>
</dbReference>
<dbReference type="GO" id="GO:0005178">
    <property type="term" value="F:integrin binding"/>
    <property type="evidence" value="ECO:0007669"/>
    <property type="project" value="Ensembl"/>
</dbReference>
<dbReference type="InterPro" id="IPR033292">
    <property type="entry name" value="THY1"/>
</dbReference>
<evidence type="ECO:0000256" key="2">
    <source>
        <dbReference type="ARBA" id="ARBA00022475"/>
    </source>
</evidence>
<evidence type="ECO:0000256" key="3">
    <source>
        <dbReference type="ARBA" id="ARBA00022729"/>
    </source>
</evidence>
<evidence type="ECO:0000259" key="10">
    <source>
        <dbReference type="PROSITE" id="PS50835"/>
    </source>
</evidence>
<dbReference type="Proteomes" id="UP000002279">
    <property type="component" value="Chromosome 11"/>
</dbReference>
<reference evidence="11" key="3">
    <citation type="submission" date="2025-09" db="UniProtKB">
        <authorList>
            <consortium name="Ensembl"/>
        </authorList>
    </citation>
    <scope>IDENTIFICATION</scope>
    <source>
        <strain evidence="11">Glennie</strain>
    </source>
</reference>
<keyword evidence="3 9" id="KW-0732">Signal</keyword>
<dbReference type="GO" id="GO:0001525">
    <property type="term" value="P:angiogenesis"/>
    <property type="evidence" value="ECO:0007669"/>
    <property type="project" value="Ensembl"/>
</dbReference>
<sequence>MNPAVGIAVLLAVVQAARGQKVHSLTACLEGLNMRLDCRFENSTKDPLKFEISLTRENQKHVLQGDLGIPEHAYRSRLNLSAAHNHLALYMASFTSKDEGIYNCQFQVPGEVTHNPGKNLTVYKDKLARCAGISLLIQNTSWLLLLLLSLPLLQAVDFTCQGEPGEHKLPLALLGATSSG</sequence>
<keyword evidence="4" id="KW-0472">Membrane</keyword>
<name>F6TQP7_ORNAN</name>
<evidence type="ECO:0000313" key="12">
    <source>
        <dbReference type="Proteomes" id="UP000002279"/>
    </source>
</evidence>
<dbReference type="GeneTree" id="ENSGT00390000012352"/>
<dbReference type="GO" id="GO:0002693">
    <property type="term" value="P:positive regulation of cellular extravasation"/>
    <property type="evidence" value="ECO:0007669"/>
    <property type="project" value="Ensembl"/>
</dbReference>
<dbReference type="Bgee" id="ENSOANG00000002126">
    <property type="expression patterns" value="Expressed in brain and 8 other cell types or tissues"/>
</dbReference>
<dbReference type="eggNOG" id="ENOG502S18P">
    <property type="taxonomic scope" value="Eukaryota"/>
</dbReference>
<dbReference type="SUPFAM" id="SSF48726">
    <property type="entry name" value="Immunoglobulin"/>
    <property type="match status" value="1"/>
</dbReference>
<dbReference type="PROSITE" id="PS50835">
    <property type="entry name" value="IG_LIKE"/>
    <property type="match status" value="1"/>
</dbReference>